<dbReference type="OrthoDB" id="5076471at2"/>
<proteinExistence type="predicted"/>
<feature type="transmembrane region" description="Helical" evidence="1">
    <location>
        <begin position="79"/>
        <end position="97"/>
    </location>
</feature>
<keyword evidence="3" id="KW-1185">Reference proteome</keyword>
<evidence type="ECO:0000313" key="3">
    <source>
        <dbReference type="Proteomes" id="UP000193711"/>
    </source>
</evidence>
<gene>
    <name evidence="2" type="ORF">SAMN06295885_0610</name>
</gene>
<dbReference type="EMBL" id="FXBM01000001">
    <property type="protein sequence ID" value="SMH31559.1"/>
    <property type="molecule type" value="Genomic_DNA"/>
</dbReference>
<feature type="transmembrane region" description="Helical" evidence="1">
    <location>
        <begin position="48"/>
        <end position="67"/>
    </location>
</feature>
<accession>A0A1X7N526</accession>
<dbReference type="Pfam" id="PF10823">
    <property type="entry name" value="DUF2568"/>
    <property type="match status" value="1"/>
</dbReference>
<evidence type="ECO:0000256" key="1">
    <source>
        <dbReference type="SAM" id="Phobius"/>
    </source>
</evidence>
<feature type="transmembrane region" description="Helical" evidence="1">
    <location>
        <begin position="23"/>
        <end position="42"/>
    </location>
</feature>
<organism evidence="2 3">
    <name type="scientific">Rathayibacter oskolensis</name>
    <dbReference type="NCBI Taxonomy" id="1891671"/>
    <lineage>
        <taxon>Bacteria</taxon>
        <taxon>Bacillati</taxon>
        <taxon>Actinomycetota</taxon>
        <taxon>Actinomycetes</taxon>
        <taxon>Micrococcales</taxon>
        <taxon>Microbacteriaceae</taxon>
        <taxon>Rathayibacter</taxon>
    </lineage>
</organism>
<evidence type="ECO:0000313" key="2">
    <source>
        <dbReference type="EMBL" id="SMH31559.1"/>
    </source>
</evidence>
<dbReference type="InterPro" id="IPR021214">
    <property type="entry name" value="DUF2568"/>
</dbReference>
<protein>
    <recommendedName>
        <fullName evidence="4">4-amino-4-deoxy-L-arabinose transferase</fullName>
    </recommendedName>
</protein>
<name>A0A1X7N526_9MICO</name>
<dbReference type="STRING" id="1891671.SAMN06295885_0610"/>
<keyword evidence="1" id="KW-0472">Membrane</keyword>
<sequence>MVRVNRAGATAAGTDVRIGPNDVLRFLLELFAFTTFGIWGFTTWGVPLNIVFGVGAPVVAILVWALFLSPRAVVAIDVYGRSLIELLVMGAAAVAWLDLGQPIVAIVFGVLAVVSGIIAGRRSLS</sequence>
<evidence type="ECO:0008006" key="4">
    <source>
        <dbReference type="Google" id="ProtNLM"/>
    </source>
</evidence>
<feature type="transmembrane region" description="Helical" evidence="1">
    <location>
        <begin position="103"/>
        <end position="120"/>
    </location>
</feature>
<keyword evidence="1" id="KW-0812">Transmembrane</keyword>
<keyword evidence="1" id="KW-1133">Transmembrane helix</keyword>
<reference evidence="3" key="1">
    <citation type="submission" date="2017-04" db="EMBL/GenBank/DDBJ databases">
        <authorList>
            <person name="Varghese N."/>
            <person name="Submissions S."/>
        </authorList>
    </citation>
    <scope>NUCLEOTIDE SEQUENCE [LARGE SCALE GENOMIC DNA]</scope>
    <source>
        <strain evidence="3">VKM Ac-2121</strain>
    </source>
</reference>
<dbReference type="Proteomes" id="UP000193711">
    <property type="component" value="Unassembled WGS sequence"/>
</dbReference>
<dbReference type="AlphaFoldDB" id="A0A1X7N526"/>